<accession>A0ACC2RT48</accession>
<comment type="caution">
    <text evidence="1">The sequence shown here is derived from an EMBL/GenBank/DDBJ whole genome shotgun (WGS) entry which is preliminary data.</text>
</comment>
<evidence type="ECO:0000313" key="2">
    <source>
        <dbReference type="Proteomes" id="UP001165960"/>
    </source>
</evidence>
<dbReference type="EMBL" id="QTSX02006546">
    <property type="protein sequence ID" value="KAJ9053198.1"/>
    <property type="molecule type" value="Genomic_DNA"/>
</dbReference>
<organism evidence="1 2">
    <name type="scientific">Entomophthora muscae</name>
    <dbReference type="NCBI Taxonomy" id="34485"/>
    <lineage>
        <taxon>Eukaryota</taxon>
        <taxon>Fungi</taxon>
        <taxon>Fungi incertae sedis</taxon>
        <taxon>Zoopagomycota</taxon>
        <taxon>Entomophthoromycotina</taxon>
        <taxon>Entomophthoromycetes</taxon>
        <taxon>Entomophthorales</taxon>
        <taxon>Entomophthoraceae</taxon>
        <taxon>Entomophthora</taxon>
    </lineage>
</organism>
<dbReference type="Proteomes" id="UP001165960">
    <property type="component" value="Unassembled WGS sequence"/>
</dbReference>
<keyword evidence="2" id="KW-1185">Reference proteome</keyword>
<name>A0ACC2RT48_9FUNG</name>
<protein>
    <submittedName>
        <fullName evidence="1">Uncharacterized protein</fullName>
    </submittedName>
</protein>
<reference evidence="1" key="1">
    <citation type="submission" date="2022-04" db="EMBL/GenBank/DDBJ databases">
        <title>Genome of the entomopathogenic fungus Entomophthora muscae.</title>
        <authorList>
            <person name="Elya C."/>
            <person name="Lovett B.R."/>
            <person name="Lee E."/>
            <person name="Macias A.M."/>
            <person name="Hajek A.E."/>
            <person name="De Bivort B.L."/>
            <person name="Kasson M.T."/>
            <person name="De Fine Licht H.H."/>
            <person name="Stajich J.E."/>
        </authorList>
    </citation>
    <scope>NUCLEOTIDE SEQUENCE</scope>
    <source>
        <strain evidence="1">Berkeley</strain>
    </source>
</reference>
<proteinExistence type="predicted"/>
<sequence length="324" mass="36260">MYTRLSGPASLALDGVLMVHFTQLEAKLRKPQLRGSNPNTLQAASLQIFGLKLEQDLTSGNLLRLDELKLPASKLLTPKVPVNPTNERAGQAKDPGIMWATTEGETKNLPVERGPPRDDQPHDLKGKFEYSQSKPANELTPTMDATENWKNLVDSSTSTKELCKSLPVTDGHTYTLDHQEVAHCHSCNKSISCGSVPHINQPQETVDQPPELYCPPRAPFGPVHFTEYPPNLAYSEFTLEKILIYNPEARTRETEIIYREGTKIIRPHLLFHNKYNYLPVYLVPMTPSVTLWPNCPQESVAANESTSTQIFGVMYITLTSLIIQ</sequence>
<gene>
    <name evidence="1" type="ORF">DSO57_1026595</name>
</gene>
<evidence type="ECO:0000313" key="1">
    <source>
        <dbReference type="EMBL" id="KAJ9053198.1"/>
    </source>
</evidence>